<feature type="transmembrane region" description="Helical" evidence="1">
    <location>
        <begin position="118"/>
        <end position="140"/>
    </location>
</feature>
<proteinExistence type="predicted"/>
<dbReference type="InterPro" id="IPR043993">
    <property type="entry name" value="T4SS_pilin"/>
</dbReference>
<organism evidence="2 3">
    <name type="scientific">Cryptosporangium arvum DSM 44712</name>
    <dbReference type="NCBI Taxonomy" id="927661"/>
    <lineage>
        <taxon>Bacteria</taxon>
        <taxon>Bacillati</taxon>
        <taxon>Actinomycetota</taxon>
        <taxon>Actinomycetes</taxon>
        <taxon>Cryptosporangiales</taxon>
        <taxon>Cryptosporangiaceae</taxon>
        <taxon>Cryptosporangium</taxon>
    </lineage>
</organism>
<keyword evidence="1" id="KW-1133">Transmembrane helix</keyword>
<dbReference type="HOGENOM" id="CLU_134413_0_0_11"/>
<evidence type="ECO:0000313" key="2">
    <source>
        <dbReference type="EMBL" id="EXG79859.1"/>
    </source>
</evidence>
<dbReference type="Proteomes" id="UP000021053">
    <property type="component" value="Unassembled WGS sequence"/>
</dbReference>
<gene>
    <name evidence="2" type="ORF">CryarDRAFT_0909</name>
</gene>
<keyword evidence="3" id="KW-1185">Reference proteome</keyword>
<evidence type="ECO:0000313" key="3">
    <source>
        <dbReference type="Proteomes" id="UP000021053"/>
    </source>
</evidence>
<dbReference type="EMBL" id="JFBT01000001">
    <property type="protein sequence ID" value="EXG79859.1"/>
    <property type="molecule type" value="Genomic_DNA"/>
</dbReference>
<reference evidence="2 3" key="1">
    <citation type="submission" date="2013-07" db="EMBL/GenBank/DDBJ databases">
        <authorList>
            <consortium name="DOE Joint Genome Institute"/>
            <person name="Eisen J."/>
            <person name="Huntemann M."/>
            <person name="Han J."/>
            <person name="Chen A."/>
            <person name="Kyrpides N."/>
            <person name="Mavromatis K."/>
            <person name="Markowitz V."/>
            <person name="Palaniappan K."/>
            <person name="Ivanova N."/>
            <person name="Schaumberg A."/>
            <person name="Pati A."/>
            <person name="Liolios K."/>
            <person name="Nordberg H.P."/>
            <person name="Cantor M.N."/>
            <person name="Hua S.X."/>
            <person name="Woyke T."/>
        </authorList>
    </citation>
    <scope>NUCLEOTIDE SEQUENCE [LARGE SCALE GENOMIC DNA]</scope>
    <source>
        <strain evidence="2 3">DSM 44712</strain>
    </source>
</reference>
<name>A0A010ZMG9_9ACTN</name>
<evidence type="ECO:0000256" key="1">
    <source>
        <dbReference type="SAM" id="Phobius"/>
    </source>
</evidence>
<feature type="transmembrane region" description="Helical" evidence="1">
    <location>
        <begin position="76"/>
        <end position="97"/>
    </location>
</feature>
<dbReference type="AlphaFoldDB" id="A0A010ZMG9"/>
<accession>A0A010ZMG9</accession>
<keyword evidence="1" id="KW-0812">Transmembrane</keyword>
<sequence>MRDPKFHPRGRHRRPRPTLSNRSVRWRLLAAVAVTMTMAVLVVVALGGAALGAQTPAPVNAPTTSTKDLDDVINRLWALLTGLLVGYAGLMIAWGAVRRIGADGEPGEIERANRTMRGAVIGLALGILAPLLVAVVAKVFI</sequence>
<comment type="caution">
    <text evidence="2">The sequence shown here is derived from an EMBL/GenBank/DDBJ whole genome shotgun (WGS) entry which is preliminary data.</text>
</comment>
<dbReference type="Pfam" id="PF18895">
    <property type="entry name" value="T4SS_pilin"/>
    <property type="match status" value="1"/>
</dbReference>
<protein>
    <submittedName>
        <fullName evidence="2">Uncharacterized protein</fullName>
    </submittedName>
</protein>
<keyword evidence="1" id="KW-0472">Membrane</keyword>